<evidence type="ECO:0000256" key="2">
    <source>
        <dbReference type="ARBA" id="ARBA00022786"/>
    </source>
</evidence>
<dbReference type="Gene3D" id="2.60.120.380">
    <property type="match status" value="1"/>
</dbReference>
<accession>A0AAN8Z020</accession>
<feature type="compositionally biased region" description="Basic and acidic residues" evidence="3">
    <location>
        <begin position="1"/>
        <end position="18"/>
    </location>
</feature>
<dbReference type="PANTHER" id="PTHR12555">
    <property type="entry name" value="UBIQUITIN FUSION DEGRADATON PROTEIN 1"/>
    <property type="match status" value="1"/>
</dbReference>
<evidence type="ECO:0000313" key="7">
    <source>
        <dbReference type="EMBL" id="KAK6919322.1"/>
    </source>
</evidence>
<evidence type="ECO:0000256" key="3">
    <source>
        <dbReference type="SAM" id="MobiDB-lite"/>
    </source>
</evidence>
<protein>
    <submittedName>
        <fullName evidence="7">Ubiquitin fusion degradation protein Ufd1-like</fullName>
    </submittedName>
</protein>
<dbReference type="InterPro" id="IPR049439">
    <property type="entry name" value="TRAFD1-XIAF1_Znf"/>
</dbReference>
<dbReference type="Pfam" id="PF21366">
    <property type="entry name" value="TRAFD1-XIAF1_ZnF"/>
    <property type="match status" value="1"/>
</dbReference>
<dbReference type="Gene3D" id="3.10.330.10">
    <property type="match status" value="1"/>
</dbReference>
<reference evidence="7 8" key="1">
    <citation type="submission" date="2023-12" db="EMBL/GenBank/DDBJ databases">
        <title>A high-quality genome assembly for Dillenia turbinata (Dilleniales).</title>
        <authorList>
            <person name="Chanderbali A."/>
        </authorList>
    </citation>
    <scope>NUCLEOTIDE SEQUENCE [LARGE SCALE GENOMIC DNA]</scope>
    <source>
        <strain evidence="7">LSX21</strain>
        <tissue evidence="7">Leaf</tissue>
    </source>
</reference>
<dbReference type="Pfam" id="PF23580">
    <property type="entry name" value="Znf_XAF1_N"/>
    <property type="match status" value="1"/>
</dbReference>
<dbReference type="PANTHER" id="PTHR12555:SF27">
    <property type="entry name" value="UBIQUITIN FUSION DEGRADATION UFD1 FAMILY PROTEIN"/>
    <property type="match status" value="1"/>
</dbReference>
<dbReference type="EMBL" id="JBAMMX010000021">
    <property type="protein sequence ID" value="KAK6919322.1"/>
    <property type="molecule type" value="Genomic_DNA"/>
</dbReference>
<proteinExistence type="inferred from homology"/>
<dbReference type="CDD" id="cd22249">
    <property type="entry name" value="UDM1_RNF168_RNF169-like"/>
    <property type="match status" value="1"/>
</dbReference>
<keyword evidence="2" id="KW-0833">Ubl conjugation pathway</keyword>
<comment type="similarity">
    <text evidence="1">Belongs to the UFD1 family.</text>
</comment>
<dbReference type="GO" id="GO:0036503">
    <property type="term" value="P:ERAD pathway"/>
    <property type="evidence" value="ECO:0007669"/>
    <property type="project" value="TreeGrafter"/>
</dbReference>
<dbReference type="Gene3D" id="3.30.40.10">
    <property type="entry name" value="Zinc/RING finger domain, C3HC4 (zinc finger)"/>
    <property type="match status" value="1"/>
</dbReference>
<sequence>MDFELRRAREKLEKEQKERKVKARQKLERERKAKQEAIQQREAIEAAQRSKRLDAAEAQLKADQQMEENLRVGRGVVFFRILEAVPYQGLGDKIKLPPSCFTELSDQGAFDKGPMYFQLSVVHHEFSMDNEASGIQNHRTTHCGVLEFTADEGSVALPSHVWNNLFPAVSPSAPLVEVCYVWLPKGTYAKLQPDGIGFSDIPNHRAVLETSLRQHATLSEGDLITVGHGELTYKLRVLQLKPSQSVSVLETDIEVDIVGADSALESRNQPVLKPLVFGKSEVGMVEEGDYSYYKFSIDDETLGKIECGNARIEVKIVTETEDGDTDLYVSRHPLLFPTRHQHEWSSHDVGPKSLILGSKDNILAAGTYSIGVYGFKGKTTFQVSVAVEDIGNQKLGQQATSTSSSLGLDSVECHNCKHYIPSRTIALHEAYCVRHNVPCQHLGCNVVLRVEEAKNHVHCEKCGIAFQRSELEKHMKVFHEPLSCPCGVVLEKEQMVQHQSSNCPLRLITCRFCGDMVQAGTIAMDVRDRLRGLSEHESICGSRTAPCDSCGRAIMLKEMDIHQIAVHQKN</sequence>
<dbReference type="InterPro" id="IPR013083">
    <property type="entry name" value="Znf_RING/FYVE/PHD"/>
</dbReference>
<evidence type="ECO:0000313" key="8">
    <source>
        <dbReference type="Proteomes" id="UP001370490"/>
    </source>
</evidence>
<dbReference type="Gene3D" id="2.40.40.50">
    <property type="entry name" value="Ubiquitin fusion degradation protein UFD1, N-terminal domain"/>
    <property type="match status" value="1"/>
</dbReference>
<dbReference type="GO" id="GO:0031593">
    <property type="term" value="F:polyubiquitin modification-dependent protein binding"/>
    <property type="evidence" value="ECO:0007669"/>
    <property type="project" value="TreeGrafter"/>
</dbReference>
<dbReference type="InterPro" id="IPR055418">
    <property type="entry name" value="UFD1_N2"/>
</dbReference>
<evidence type="ECO:0000256" key="1">
    <source>
        <dbReference type="ARBA" id="ARBA00006043"/>
    </source>
</evidence>
<name>A0AAN8Z020_9MAGN</name>
<dbReference type="InterPro" id="IPR055417">
    <property type="entry name" value="UFD1_N1"/>
</dbReference>
<dbReference type="Pfam" id="PF03152">
    <property type="entry name" value="UFD1_N1"/>
    <property type="match status" value="1"/>
</dbReference>
<evidence type="ECO:0000259" key="4">
    <source>
        <dbReference type="Pfam" id="PF03152"/>
    </source>
</evidence>
<feature type="domain" description="TRAFD1/XAF1 zinc finger" evidence="5">
    <location>
        <begin position="533"/>
        <end position="563"/>
    </location>
</feature>
<evidence type="ECO:0000259" key="6">
    <source>
        <dbReference type="Pfam" id="PF24842"/>
    </source>
</evidence>
<comment type="caution">
    <text evidence="7">The sequence shown here is derived from an EMBL/GenBank/DDBJ whole genome shotgun (WGS) entry which is preliminary data.</text>
</comment>
<dbReference type="GO" id="GO:0006511">
    <property type="term" value="P:ubiquitin-dependent protein catabolic process"/>
    <property type="evidence" value="ECO:0007669"/>
    <property type="project" value="InterPro"/>
</dbReference>
<dbReference type="Proteomes" id="UP001370490">
    <property type="component" value="Unassembled WGS sequence"/>
</dbReference>
<gene>
    <name evidence="7" type="ORF">RJ641_015226</name>
</gene>
<dbReference type="AlphaFoldDB" id="A0AAN8Z020"/>
<feature type="compositionally biased region" description="Basic and acidic residues" evidence="3">
    <location>
        <begin position="25"/>
        <end position="35"/>
    </location>
</feature>
<feature type="region of interest" description="Disordered" evidence="3">
    <location>
        <begin position="1"/>
        <end position="43"/>
    </location>
</feature>
<keyword evidence="8" id="KW-1185">Reference proteome</keyword>
<feature type="domain" description="Ubiquitin fusion degradation protein UFD1 N-terminal subdomain 2" evidence="6">
    <location>
        <begin position="185"/>
        <end position="258"/>
    </location>
</feature>
<dbReference type="GO" id="GO:0034098">
    <property type="term" value="C:VCP-NPL4-UFD1 AAA ATPase complex"/>
    <property type="evidence" value="ECO:0007669"/>
    <property type="project" value="TreeGrafter"/>
</dbReference>
<dbReference type="Pfam" id="PF24842">
    <property type="entry name" value="UFD1_N2"/>
    <property type="match status" value="1"/>
</dbReference>
<dbReference type="InterPro" id="IPR004854">
    <property type="entry name" value="Ufd1-like"/>
</dbReference>
<organism evidence="7 8">
    <name type="scientific">Dillenia turbinata</name>
    <dbReference type="NCBI Taxonomy" id="194707"/>
    <lineage>
        <taxon>Eukaryota</taxon>
        <taxon>Viridiplantae</taxon>
        <taxon>Streptophyta</taxon>
        <taxon>Embryophyta</taxon>
        <taxon>Tracheophyta</taxon>
        <taxon>Spermatophyta</taxon>
        <taxon>Magnoliopsida</taxon>
        <taxon>eudicotyledons</taxon>
        <taxon>Gunneridae</taxon>
        <taxon>Pentapetalae</taxon>
        <taxon>Dilleniales</taxon>
        <taxon>Dilleniaceae</taxon>
        <taxon>Dillenia</taxon>
    </lineage>
</organism>
<feature type="domain" description="Ubiquitin fusion degradation protein UFD1 N-terminal subdomain 1" evidence="4">
    <location>
        <begin position="90"/>
        <end position="183"/>
    </location>
</feature>
<evidence type="ECO:0000259" key="5">
    <source>
        <dbReference type="Pfam" id="PF21366"/>
    </source>
</evidence>
<dbReference type="InterPro" id="IPR042299">
    <property type="entry name" value="Ufd1-like_Nn"/>
</dbReference>